<dbReference type="InterPro" id="IPR042104">
    <property type="entry name" value="PKS_dehydratase_sf"/>
</dbReference>
<evidence type="ECO:0000313" key="5">
    <source>
        <dbReference type="EMBL" id="KAF2766947.1"/>
    </source>
</evidence>
<dbReference type="Pfam" id="PF14765">
    <property type="entry name" value="PS-DH"/>
    <property type="match status" value="1"/>
</dbReference>
<dbReference type="OrthoDB" id="329835at2759"/>
<evidence type="ECO:0000313" key="6">
    <source>
        <dbReference type="Proteomes" id="UP000799436"/>
    </source>
</evidence>
<dbReference type="GO" id="GO:0004312">
    <property type="term" value="F:fatty acid synthase activity"/>
    <property type="evidence" value="ECO:0007669"/>
    <property type="project" value="TreeGrafter"/>
</dbReference>
<organism evidence="5 6">
    <name type="scientific">Teratosphaeria nubilosa</name>
    <dbReference type="NCBI Taxonomy" id="161662"/>
    <lineage>
        <taxon>Eukaryota</taxon>
        <taxon>Fungi</taxon>
        <taxon>Dikarya</taxon>
        <taxon>Ascomycota</taxon>
        <taxon>Pezizomycotina</taxon>
        <taxon>Dothideomycetes</taxon>
        <taxon>Dothideomycetidae</taxon>
        <taxon>Mycosphaerellales</taxon>
        <taxon>Teratosphaeriaceae</taxon>
        <taxon>Teratosphaeria</taxon>
    </lineage>
</organism>
<dbReference type="InterPro" id="IPR050091">
    <property type="entry name" value="PKS_NRPS_Biosynth_Enz"/>
</dbReference>
<sequence>MGTALLQYGAFSQSIDAADAFLRTALQCEWSARQEEPPHPRVLTDLPAYAWNRRALSSSLGRPARDYLHRSAAPQGLLGPRVLGTCPSKYVWRSFISLERYQWLSHHTINDTVVFPGAALISMVVQASRQIVAPGRDILTDSFRDIRIHKATLVPNDEPVELIVSMTPQQRSWTSFELWAGSPAKQPHLACTGEWRSTCVPEPDSHLAQELDLTNIAVLQDYAEHERRCILPCSHETFYENVRNIGYGYGPTFRHLRDIRTCSNEFCAHVFWDAANCSTEADMLLDPVLLDAAFQASLGAAHDVLEDVLAPQSISSIEISLPSLGVRSCDLQM</sequence>
<evidence type="ECO:0000256" key="3">
    <source>
        <dbReference type="PROSITE-ProRule" id="PRU01363"/>
    </source>
</evidence>
<feature type="region of interest" description="N-terminal hotdog fold" evidence="3">
    <location>
        <begin position="75"/>
        <end position="210"/>
    </location>
</feature>
<feature type="active site" description="Proton acceptor; for dehydratase activity" evidence="3">
    <location>
        <position position="107"/>
    </location>
</feature>
<dbReference type="Gene3D" id="3.10.129.110">
    <property type="entry name" value="Polyketide synthase dehydratase"/>
    <property type="match status" value="1"/>
</dbReference>
<protein>
    <recommendedName>
        <fullName evidence="4">PKS/mFAS DH domain-containing protein</fullName>
    </recommendedName>
</protein>
<dbReference type="InterPro" id="IPR049900">
    <property type="entry name" value="PKS_mFAS_DH"/>
</dbReference>
<dbReference type="SMART" id="SM00826">
    <property type="entry name" value="PKS_DH"/>
    <property type="match status" value="1"/>
</dbReference>
<dbReference type="Proteomes" id="UP000799436">
    <property type="component" value="Unassembled WGS sequence"/>
</dbReference>
<dbReference type="PANTHER" id="PTHR43775">
    <property type="entry name" value="FATTY ACID SYNTHASE"/>
    <property type="match status" value="1"/>
</dbReference>
<feature type="domain" description="PKS/mFAS DH" evidence="4">
    <location>
        <begin position="75"/>
        <end position="333"/>
    </location>
</feature>
<proteinExistence type="predicted"/>
<reference evidence="5" key="1">
    <citation type="journal article" date="2020" name="Stud. Mycol.">
        <title>101 Dothideomycetes genomes: a test case for predicting lifestyles and emergence of pathogens.</title>
        <authorList>
            <person name="Haridas S."/>
            <person name="Albert R."/>
            <person name="Binder M."/>
            <person name="Bloem J."/>
            <person name="Labutti K."/>
            <person name="Salamov A."/>
            <person name="Andreopoulos B."/>
            <person name="Baker S."/>
            <person name="Barry K."/>
            <person name="Bills G."/>
            <person name="Bluhm B."/>
            <person name="Cannon C."/>
            <person name="Castanera R."/>
            <person name="Culley D."/>
            <person name="Daum C."/>
            <person name="Ezra D."/>
            <person name="Gonzalez J."/>
            <person name="Henrissat B."/>
            <person name="Kuo A."/>
            <person name="Liang C."/>
            <person name="Lipzen A."/>
            <person name="Lutzoni F."/>
            <person name="Magnuson J."/>
            <person name="Mondo S."/>
            <person name="Nolan M."/>
            <person name="Ohm R."/>
            <person name="Pangilinan J."/>
            <person name="Park H.-J."/>
            <person name="Ramirez L."/>
            <person name="Alfaro M."/>
            <person name="Sun H."/>
            <person name="Tritt A."/>
            <person name="Yoshinaga Y."/>
            <person name="Zwiers L.-H."/>
            <person name="Turgeon B."/>
            <person name="Goodwin S."/>
            <person name="Spatafora J."/>
            <person name="Crous P."/>
            <person name="Grigoriev I."/>
        </authorList>
    </citation>
    <scope>NUCLEOTIDE SEQUENCE</scope>
    <source>
        <strain evidence="5">CBS 116005</strain>
    </source>
</reference>
<dbReference type="InterPro" id="IPR049552">
    <property type="entry name" value="PKS_DH_N"/>
</dbReference>
<dbReference type="InterPro" id="IPR049551">
    <property type="entry name" value="PKS_DH_C"/>
</dbReference>
<feature type="active site" description="Proton donor; for dehydratase activity" evidence="3">
    <location>
        <position position="291"/>
    </location>
</feature>
<gene>
    <name evidence="5" type="ORF">EJ03DRAFT_164506</name>
</gene>
<feature type="region of interest" description="C-terminal hotdog fold" evidence="3">
    <location>
        <begin position="230"/>
        <end position="333"/>
    </location>
</feature>
<dbReference type="PANTHER" id="PTHR43775:SF37">
    <property type="entry name" value="SI:DKEY-61P9.11"/>
    <property type="match status" value="1"/>
</dbReference>
<dbReference type="GO" id="GO:0006633">
    <property type="term" value="P:fatty acid biosynthetic process"/>
    <property type="evidence" value="ECO:0007669"/>
    <property type="project" value="TreeGrafter"/>
</dbReference>
<dbReference type="AlphaFoldDB" id="A0A6G1L261"/>
<keyword evidence="2" id="KW-0597">Phosphoprotein</keyword>
<dbReference type="Pfam" id="PF21089">
    <property type="entry name" value="PKS_DH_N"/>
    <property type="match status" value="1"/>
</dbReference>
<dbReference type="InterPro" id="IPR020807">
    <property type="entry name" value="PKS_DH"/>
</dbReference>
<evidence type="ECO:0000259" key="4">
    <source>
        <dbReference type="PROSITE" id="PS52019"/>
    </source>
</evidence>
<accession>A0A6G1L261</accession>
<name>A0A6G1L261_9PEZI</name>
<dbReference type="EMBL" id="ML995863">
    <property type="protein sequence ID" value="KAF2766947.1"/>
    <property type="molecule type" value="Genomic_DNA"/>
</dbReference>
<keyword evidence="6" id="KW-1185">Reference proteome</keyword>
<evidence type="ECO:0000256" key="2">
    <source>
        <dbReference type="ARBA" id="ARBA00022553"/>
    </source>
</evidence>
<keyword evidence="1" id="KW-0596">Phosphopantetheine</keyword>
<evidence type="ECO:0000256" key="1">
    <source>
        <dbReference type="ARBA" id="ARBA00022450"/>
    </source>
</evidence>
<dbReference type="PROSITE" id="PS52019">
    <property type="entry name" value="PKS_MFAS_DH"/>
    <property type="match status" value="1"/>
</dbReference>